<sequence>MMMNELQIVVGSLSFNFGKNFGLQDFIGLHWNDALSGGFCSECGVPLYTVPVQHVPTLHT</sequence>
<evidence type="ECO:0000313" key="1">
    <source>
        <dbReference type="EMBL" id="KYN11903.1"/>
    </source>
</evidence>
<dbReference type="EMBL" id="KQ980885">
    <property type="protein sequence ID" value="KYN11903.1"/>
    <property type="molecule type" value="Genomic_DNA"/>
</dbReference>
<accession>A0A151IVU7</accession>
<name>A0A151IVU7_9HYME</name>
<reference evidence="1 2" key="1">
    <citation type="submission" date="2015-09" db="EMBL/GenBank/DDBJ databases">
        <title>Trachymyrmex cornetzi WGS genome.</title>
        <authorList>
            <person name="Nygaard S."/>
            <person name="Hu H."/>
            <person name="Boomsma J."/>
            <person name="Zhang G."/>
        </authorList>
    </citation>
    <scope>NUCLEOTIDE SEQUENCE [LARGE SCALE GENOMIC DNA]</scope>
    <source>
        <strain evidence="1">Tcor2-1</strain>
        <tissue evidence="1">Whole body</tissue>
    </source>
</reference>
<evidence type="ECO:0000313" key="2">
    <source>
        <dbReference type="Proteomes" id="UP000078492"/>
    </source>
</evidence>
<dbReference type="AlphaFoldDB" id="A0A151IVU7"/>
<gene>
    <name evidence="1" type="ORF">ALC57_15939</name>
</gene>
<organism evidence="1 2">
    <name type="scientific">Trachymyrmex cornetzi</name>
    <dbReference type="NCBI Taxonomy" id="471704"/>
    <lineage>
        <taxon>Eukaryota</taxon>
        <taxon>Metazoa</taxon>
        <taxon>Ecdysozoa</taxon>
        <taxon>Arthropoda</taxon>
        <taxon>Hexapoda</taxon>
        <taxon>Insecta</taxon>
        <taxon>Pterygota</taxon>
        <taxon>Neoptera</taxon>
        <taxon>Endopterygota</taxon>
        <taxon>Hymenoptera</taxon>
        <taxon>Apocrita</taxon>
        <taxon>Aculeata</taxon>
        <taxon>Formicoidea</taxon>
        <taxon>Formicidae</taxon>
        <taxon>Myrmicinae</taxon>
        <taxon>Trachymyrmex</taxon>
    </lineage>
</organism>
<proteinExistence type="predicted"/>
<dbReference type="Proteomes" id="UP000078492">
    <property type="component" value="Unassembled WGS sequence"/>
</dbReference>
<protein>
    <submittedName>
        <fullName evidence="1">Uncharacterized protein</fullName>
    </submittedName>
</protein>
<keyword evidence="2" id="KW-1185">Reference proteome</keyword>